<evidence type="ECO:0008006" key="3">
    <source>
        <dbReference type="Google" id="ProtNLM"/>
    </source>
</evidence>
<protein>
    <recommendedName>
        <fullName evidence="3">SprT-like domain-containing protein</fullName>
    </recommendedName>
</protein>
<evidence type="ECO:0000313" key="1">
    <source>
        <dbReference type="EMBL" id="OGG87562.1"/>
    </source>
</evidence>
<dbReference type="AlphaFoldDB" id="A0A1F6FNY4"/>
<organism evidence="1 2">
    <name type="scientific">Candidatus Kuenenbacteria bacterium RIFCSPHIGHO2_02_FULL_39_13</name>
    <dbReference type="NCBI Taxonomy" id="1798561"/>
    <lineage>
        <taxon>Bacteria</taxon>
        <taxon>Candidatus Kueneniibacteriota</taxon>
    </lineage>
</organism>
<reference evidence="1 2" key="1">
    <citation type="journal article" date="2016" name="Nat. Commun.">
        <title>Thousands of microbial genomes shed light on interconnected biogeochemical processes in an aquifer system.</title>
        <authorList>
            <person name="Anantharaman K."/>
            <person name="Brown C.T."/>
            <person name="Hug L.A."/>
            <person name="Sharon I."/>
            <person name="Castelle C.J."/>
            <person name="Probst A.J."/>
            <person name="Thomas B.C."/>
            <person name="Singh A."/>
            <person name="Wilkins M.J."/>
            <person name="Karaoz U."/>
            <person name="Brodie E.L."/>
            <person name="Williams K.H."/>
            <person name="Hubbard S.S."/>
            <person name="Banfield J.F."/>
        </authorList>
    </citation>
    <scope>NUCLEOTIDE SEQUENCE [LARGE SCALE GENOMIC DNA]</scope>
</reference>
<evidence type="ECO:0000313" key="2">
    <source>
        <dbReference type="Proteomes" id="UP000179136"/>
    </source>
</evidence>
<name>A0A1F6FNY4_9BACT</name>
<accession>A0A1F6FNY4</accession>
<sequence length="136" mass="16474">MTHIMTHEEKIAKIWTRVCGIFKLPGFSLKFMRRVIDQEGRGVLNLKKSYNLAHANLKTRVITIDIYTPKFRKPKSTNSILRIFAHEIAHFQKPPFRQRFRGKWIVRQHYPTYYQQVNWNVERIKEDEALKIFFRQ</sequence>
<dbReference type="EMBL" id="MFMW01000007">
    <property type="protein sequence ID" value="OGG87562.1"/>
    <property type="molecule type" value="Genomic_DNA"/>
</dbReference>
<proteinExistence type="predicted"/>
<dbReference type="Proteomes" id="UP000179136">
    <property type="component" value="Unassembled WGS sequence"/>
</dbReference>
<dbReference type="STRING" id="1798561.A3B87_02770"/>
<gene>
    <name evidence="1" type="ORF">A3B87_02770</name>
</gene>
<comment type="caution">
    <text evidence="1">The sequence shown here is derived from an EMBL/GenBank/DDBJ whole genome shotgun (WGS) entry which is preliminary data.</text>
</comment>